<evidence type="ECO:0000313" key="4">
    <source>
        <dbReference type="EMBL" id="KAB8039721.1"/>
    </source>
</evidence>
<dbReference type="Gene3D" id="3.90.770.10">
    <property type="entry name" value="3-hydroxy-3-methylglutaryl-coenzyme A Reductase, Chain A, domain 2"/>
    <property type="match status" value="2"/>
</dbReference>
<dbReference type="Pfam" id="PF00368">
    <property type="entry name" value="HMG-CoA_red"/>
    <property type="match status" value="1"/>
</dbReference>
<evidence type="ECO:0000313" key="5">
    <source>
        <dbReference type="Proteomes" id="UP000437748"/>
    </source>
</evidence>
<keyword evidence="3" id="KW-0520">NAD</keyword>
<comment type="catalytic activity">
    <reaction evidence="3">
        <text>(R)-mevalonate + 2 NAD(+) + CoA = (3S)-3-hydroxy-3-methylglutaryl-CoA + 2 NADH + 2 H(+)</text>
        <dbReference type="Rhea" id="RHEA:14833"/>
        <dbReference type="ChEBI" id="CHEBI:15378"/>
        <dbReference type="ChEBI" id="CHEBI:36464"/>
        <dbReference type="ChEBI" id="CHEBI:43074"/>
        <dbReference type="ChEBI" id="CHEBI:57287"/>
        <dbReference type="ChEBI" id="CHEBI:57540"/>
        <dbReference type="ChEBI" id="CHEBI:57945"/>
        <dbReference type="EC" id="1.1.1.88"/>
    </reaction>
</comment>
<accession>A0A6N6VUI2</accession>
<dbReference type="PRINTS" id="PR00071">
    <property type="entry name" value="HMGCOARDTASE"/>
</dbReference>
<dbReference type="OrthoDB" id="5288076at2"/>
<dbReference type="PROSITE" id="PS50065">
    <property type="entry name" value="HMG_COA_REDUCTASE_4"/>
    <property type="match status" value="1"/>
</dbReference>
<dbReference type="RefSeq" id="WP_153419153.1">
    <property type="nucleotide sequence ID" value="NZ_WFLM01000002.1"/>
</dbReference>
<comment type="caution">
    <text evidence="4">The sequence shown here is derived from an EMBL/GenBank/DDBJ whole genome shotgun (WGS) entry which is preliminary data.</text>
</comment>
<reference evidence="4 5" key="1">
    <citation type="submission" date="2019-10" db="EMBL/GenBank/DDBJ databases">
        <title>New species of Slilvanegrellaceae.</title>
        <authorList>
            <person name="Pitt A."/>
            <person name="Hahn M.W."/>
        </authorList>
    </citation>
    <scope>NUCLEOTIDE SEQUENCE [LARGE SCALE GENOMIC DNA]</scope>
    <source>
        <strain evidence="4 5">SP-Ram-0.45-NSY-1</strain>
    </source>
</reference>
<proteinExistence type="inferred from homology"/>
<dbReference type="GO" id="GO:0140643">
    <property type="term" value="F:hydroxymethylglutaryl-CoA reductase (NADH) activity"/>
    <property type="evidence" value="ECO:0007669"/>
    <property type="project" value="UniProtKB-EC"/>
</dbReference>
<dbReference type="PANTHER" id="PTHR10572:SF24">
    <property type="entry name" value="3-HYDROXY-3-METHYLGLUTARYL-COENZYME A REDUCTASE"/>
    <property type="match status" value="1"/>
</dbReference>
<comment type="similarity">
    <text evidence="1 3">Belongs to the HMG-CoA reductase family.</text>
</comment>
<dbReference type="PANTHER" id="PTHR10572">
    <property type="entry name" value="3-HYDROXY-3-METHYLGLUTARYL-COENZYME A REDUCTASE"/>
    <property type="match status" value="1"/>
</dbReference>
<dbReference type="SUPFAM" id="SSF55035">
    <property type="entry name" value="NAD-binding domain of HMG-CoA reductase"/>
    <property type="match status" value="1"/>
</dbReference>
<dbReference type="InterPro" id="IPR009029">
    <property type="entry name" value="HMG_CoA_Rdtase_sub-bd_dom_sf"/>
</dbReference>
<dbReference type="NCBIfam" id="TIGR00532">
    <property type="entry name" value="HMG_CoA_R_NAD"/>
    <property type="match status" value="1"/>
</dbReference>
<dbReference type="InterPro" id="IPR004553">
    <property type="entry name" value="HMG_CoA_Rdtase_bac-typ"/>
</dbReference>
<dbReference type="InterPro" id="IPR023074">
    <property type="entry name" value="HMG_CoA_Rdtase_cat_sf"/>
</dbReference>
<dbReference type="InterPro" id="IPR009023">
    <property type="entry name" value="HMG_CoA_Rdtase_NAD(P)-bd_sf"/>
</dbReference>
<evidence type="ECO:0000256" key="1">
    <source>
        <dbReference type="ARBA" id="ARBA00007661"/>
    </source>
</evidence>
<sequence>MVKDNQQVLSRSSTIQPDIVQKTIPFQHNQQSLASSRIPNFAQMNSKQRCQALVSRNIISHNDSQALNNSGALSIEQAEKFIENCIGGFTLPLGIATNFLIDGQEIFIPMAVEESSVVAAASFGAKLARTCGGFFSEPTETIATCQIQFIIDPKINIYSIFHEFLREKLFELAQNCHPRLVQRGGGVKSIELRALSKPGYYVFHVNVDTCEAMGANIVNSIAEEMGRKLPELLPCTVGSKILTNLTTHRITKVKCEIEFSALERENYSGEEAARRICSVWEFADLDPFRATTHNKGIMNGIDPVVIATGNDWRAVEAGCHAYASLSGTYKPLTKWFINKNKRLQGEIALPIAVGTVGGVTKLHPTATSCLNLLGTPSASRLSAIIASVGLAQNLSAIRALGCEGIQKGHMALHEKNLEMMRQYDHLPSISVVENQNTGN</sequence>
<name>A0A6N6VUI2_9BACT</name>
<keyword evidence="5" id="KW-1185">Reference proteome</keyword>
<evidence type="ECO:0000256" key="2">
    <source>
        <dbReference type="ARBA" id="ARBA00023002"/>
    </source>
</evidence>
<dbReference type="UniPathway" id="UPA00257">
    <property type="reaction ID" value="UER00367"/>
</dbReference>
<keyword evidence="2 3" id="KW-0560">Oxidoreductase</keyword>
<dbReference type="EC" id="1.1.1.88" evidence="3"/>
<dbReference type="GO" id="GO:0015936">
    <property type="term" value="P:coenzyme A metabolic process"/>
    <property type="evidence" value="ECO:0007669"/>
    <property type="project" value="InterPro"/>
</dbReference>
<dbReference type="EMBL" id="WFLM01000002">
    <property type="protein sequence ID" value="KAB8039721.1"/>
    <property type="molecule type" value="Genomic_DNA"/>
</dbReference>
<dbReference type="AlphaFoldDB" id="A0A6N6VUI2"/>
<dbReference type="CDD" id="cd00644">
    <property type="entry name" value="HMG-CoA_reductase_classII"/>
    <property type="match status" value="1"/>
</dbReference>
<dbReference type="GO" id="GO:0004420">
    <property type="term" value="F:hydroxymethylglutaryl-CoA reductase (NADPH) activity"/>
    <property type="evidence" value="ECO:0007669"/>
    <property type="project" value="InterPro"/>
</dbReference>
<dbReference type="Proteomes" id="UP000437748">
    <property type="component" value="Unassembled WGS sequence"/>
</dbReference>
<dbReference type="InterPro" id="IPR002202">
    <property type="entry name" value="HMG_CoA_Rdtase"/>
</dbReference>
<gene>
    <name evidence="4" type="ORF">GCL60_05520</name>
</gene>
<dbReference type="SUPFAM" id="SSF56542">
    <property type="entry name" value="Substrate-binding domain of HMG-CoA reductase"/>
    <property type="match status" value="1"/>
</dbReference>
<comment type="pathway">
    <text evidence="3">Metabolic intermediate metabolism; (R)-mevalonate degradation; (S)-3-hydroxy-3-methylglutaryl-CoA from (R)-mevalonate: step 1/1.</text>
</comment>
<protein>
    <recommendedName>
        <fullName evidence="3">3-hydroxy-3-methylglutaryl coenzyme A reductase</fullName>
        <shortName evidence="3">HMG-CoA reductase</shortName>
        <ecNumber evidence="3">1.1.1.88</ecNumber>
    </recommendedName>
</protein>
<evidence type="ECO:0000256" key="3">
    <source>
        <dbReference type="RuleBase" id="RU361219"/>
    </source>
</evidence>
<organism evidence="4 5">
    <name type="scientific">Silvanigrella paludirubra</name>
    <dbReference type="NCBI Taxonomy" id="2499159"/>
    <lineage>
        <taxon>Bacteria</taxon>
        <taxon>Pseudomonadati</taxon>
        <taxon>Bdellovibrionota</taxon>
        <taxon>Oligoflexia</taxon>
        <taxon>Silvanigrellales</taxon>
        <taxon>Silvanigrellaceae</taxon>
        <taxon>Silvanigrella</taxon>
    </lineage>
</organism>